<evidence type="ECO:0000256" key="4">
    <source>
        <dbReference type="SAM" id="MobiDB-lite"/>
    </source>
</evidence>
<feature type="domain" description="Signal transduction histidine kinase subgroup 3 dimerisation and phosphoacceptor" evidence="6">
    <location>
        <begin position="183"/>
        <end position="248"/>
    </location>
</feature>
<proteinExistence type="predicted"/>
<dbReference type="GO" id="GO:0046983">
    <property type="term" value="F:protein dimerization activity"/>
    <property type="evidence" value="ECO:0007669"/>
    <property type="project" value="InterPro"/>
</dbReference>
<feature type="transmembrane region" description="Helical" evidence="5">
    <location>
        <begin position="147"/>
        <end position="165"/>
    </location>
</feature>
<dbReference type="CDD" id="cd16917">
    <property type="entry name" value="HATPase_UhpB-NarQ-NarX-like"/>
    <property type="match status" value="1"/>
</dbReference>
<sequence>MARADLTQGTWERYGWLMAAVWMVFLFFPANALVASRAPLVLLALGWAGLACFAASYLVGFIVGMRAGWAQPSRSAARLYAVALLCAAATVPAIGWEATSFLPFLMSFASYNFARVWHWVATGAALAIIVLEVAVDLAARETPPWTLLAIVAMMAAVNTVTTWLLDRSQAEDELRMELATSEEREAVARDVHDLLGHSLTIVKLKAELAMRLIERDPAAARAELEEIARLTGEAIAGVRATVTGLRSSGMAEQLRASREVLESGGIAVEIAGDAGSLSPAQSIPAAWVLREATTNILRHSGAGRVRIAVEPGTVVVEDDGAGVGLGAASRGHGLRGMAERASAAGAVLRVEPVRGGAHSGAGGEGSAEAEGEGPPAAEHEGSPTGGARGTRVSLTW</sequence>
<accession>A0A939RZN2</accession>
<keyword evidence="5" id="KW-0812">Transmembrane</keyword>
<dbReference type="EMBL" id="JAGDYL010000017">
    <property type="protein sequence ID" value="MBO1805659.1"/>
    <property type="molecule type" value="Genomic_DNA"/>
</dbReference>
<feature type="transmembrane region" description="Helical" evidence="5">
    <location>
        <begin position="116"/>
        <end position="135"/>
    </location>
</feature>
<dbReference type="GO" id="GO:0000155">
    <property type="term" value="F:phosphorelay sensor kinase activity"/>
    <property type="evidence" value="ECO:0007669"/>
    <property type="project" value="InterPro"/>
</dbReference>
<keyword evidence="1" id="KW-0808">Transferase</keyword>
<dbReference type="InterPro" id="IPR036890">
    <property type="entry name" value="HATPase_C_sf"/>
</dbReference>
<feature type="transmembrane region" description="Helical" evidence="5">
    <location>
        <begin position="77"/>
        <end position="96"/>
    </location>
</feature>
<reference evidence="7" key="1">
    <citation type="submission" date="2021-03" db="EMBL/GenBank/DDBJ databases">
        <title>Leucobacter chromiisoli sp. nov., isolated from chromium-containing soil of chemical plant.</title>
        <authorList>
            <person name="Xu Z."/>
        </authorList>
    </citation>
    <scope>NUCLEOTIDE SEQUENCE</scope>
    <source>
        <strain evidence="7">A2</strain>
    </source>
</reference>
<name>A0A939RZN2_9MICO</name>
<feature type="transmembrane region" description="Helical" evidence="5">
    <location>
        <begin position="40"/>
        <end position="65"/>
    </location>
</feature>
<organism evidence="7 8">
    <name type="scientific">Leucobacter ruminantium</name>
    <dbReference type="NCBI Taxonomy" id="1289170"/>
    <lineage>
        <taxon>Bacteria</taxon>
        <taxon>Bacillati</taxon>
        <taxon>Actinomycetota</taxon>
        <taxon>Actinomycetes</taxon>
        <taxon>Micrococcales</taxon>
        <taxon>Microbacteriaceae</taxon>
        <taxon>Leucobacter</taxon>
    </lineage>
</organism>
<dbReference type="SUPFAM" id="SSF55874">
    <property type="entry name" value="ATPase domain of HSP90 chaperone/DNA topoisomerase II/histidine kinase"/>
    <property type="match status" value="1"/>
</dbReference>
<evidence type="ECO:0000313" key="8">
    <source>
        <dbReference type="Proteomes" id="UP000664398"/>
    </source>
</evidence>
<dbReference type="Proteomes" id="UP000664398">
    <property type="component" value="Unassembled WGS sequence"/>
</dbReference>
<keyword evidence="2 7" id="KW-0418">Kinase</keyword>
<dbReference type="GO" id="GO:0016020">
    <property type="term" value="C:membrane"/>
    <property type="evidence" value="ECO:0007669"/>
    <property type="project" value="InterPro"/>
</dbReference>
<evidence type="ECO:0000259" key="6">
    <source>
        <dbReference type="Pfam" id="PF07730"/>
    </source>
</evidence>
<dbReference type="Gene3D" id="1.20.5.1930">
    <property type="match status" value="1"/>
</dbReference>
<dbReference type="PANTHER" id="PTHR24421:SF63">
    <property type="entry name" value="SENSOR HISTIDINE KINASE DESK"/>
    <property type="match status" value="1"/>
</dbReference>
<keyword evidence="5" id="KW-1133">Transmembrane helix</keyword>
<keyword evidence="8" id="KW-1185">Reference proteome</keyword>
<evidence type="ECO:0000256" key="5">
    <source>
        <dbReference type="SAM" id="Phobius"/>
    </source>
</evidence>
<gene>
    <name evidence="7" type="ORF">J4H91_10070</name>
</gene>
<dbReference type="Gene3D" id="3.30.565.10">
    <property type="entry name" value="Histidine kinase-like ATPase, C-terminal domain"/>
    <property type="match status" value="1"/>
</dbReference>
<dbReference type="InterPro" id="IPR050482">
    <property type="entry name" value="Sensor_HK_TwoCompSys"/>
</dbReference>
<keyword evidence="3" id="KW-0902">Two-component regulatory system</keyword>
<dbReference type="PANTHER" id="PTHR24421">
    <property type="entry name" value="NITRATE/NITRITE SENSOR PROTEIN NARX-RELATED"/>
    <property type="match status" value="1"/>
</dbReference>
<dbReference type="RefSeq" id="WP_208046135.1">
    <property type="nucleotide sequence ID" value="NZ_JAGDYL010000017.1"/>
</dbReference>
<dbReference type="InterPro" id="IPR011712">
    <property type="entry name" value="Sig_transdc_His_kin_sub3_dim/P"/>
</dbReference>
<evidence type="ECO:0000313" key="7">
    <source>
        <dbReference type="EMBL" id="MBO1805659.1"/>
    </source>
</evidence>
<feature type="transmembrane region" description="Helical" evidence="5">
    <location>
        <begin position="14"/>
        <end position="34"/>
    </location>
</feature>
<evidence type="ECO:0000256" key="3">
    <source>
        <dbReference type="ARBA" id="ARBA00023012"/>
    </source>
</evidence>
<protein>
    <submittedName>
        <fullName evidence="7">Sensor histidine kinase</fullName>
    </submittedName>
</protein>
<comment type="caution">
    <text evidence="7">The sequence shown here is derived from an EMBL/GenBank/DDBJ whole genome shotgun (WGS) entry which is preliminary data.</text>
</comment>
<feature type="region of interest" description="Disordered" evidence="4">
    <location>
        <begin position="354"/>
        <end position="396"/>
    </location>
</feature>
<feature type="compositionally biased region" description="Low complexity" evidence="4">
    <location>
        <begin position="366"/>
        <end position="376"/>
    </location>
</feature>
<dbReference type="Pfam" id="PF07730">
    <property type="entry name" value="HisKA_3"/>
    <property type="match status" value="1"/>
</dbReference>
<evidence type="ECO:0000256" key="1">
    <source>
        <dbReference type="ARBA" id="ARBA00022679"/>
    </source>
</evidence>
<dbReference type="AlphaFoldDB" id="A0A939RZN2"/>
<keyword evidence="5" id="KW-0472">Membrane</keyword>
<evidence type="ECO:0000256" key="2">
    <source>
        <dbReference type="ARBA" id="ARBA00022777"/>
    </source>
</evidence>